<evidence type="ECO:0000256" key="1">
    <source>
        <dbReference type="SAM" id="SignalP"/>
    </source>
</evidence>
<protein>
    <recommendedName>
        <fullName evidence="2">TNT domain-containing protein</fullName>
    </recommendedName>
</protein>
<dbReference type="GO" id="GO:0050135">
    <property type="term" value="F:NADP+ nucleosidase activity"/>
    <property type="evidence" value="ECO:0007669"/>
    <property type="project" value="InterPro"/>
</dbReference>
<dbReference type="AlphaFoldDB" id="A0AAW0CLF2"/>
<comment type="caution">
    <text evidence="3">The sequence shown here is derived from an EMBL/GenBank/DDBJ whole genome shotgun (WGS) entry which is preliminary data.</text>
</comment>
<dbReference type="InterPro" id="IPR053024">
    <property type="entry name" value="Fungal_surface_NADase"/>
</dbReference>
<evidence type="ECO:0000313" key="3">
    <source>
        <dbReference type="EMBL" id="KAK7039347.1"/>
    </source>
</evidence>
<keyword evidence="4" id="KW-1185">Reference proteome</keyword>
<accession>A0AAW0CLF2</accession>
<dbReference type="InterPro" id="IPR025331">
    <property type="entry name" value="TNT"/>
</dbReference>
<reference evidence="3 4" key="1">
    <citation type="journal article" date="2024" name="J Genomics">
        <title>Draft genome sequencing and assembly of Favolaschia claudopus CIRM-BRFM 2984 isolated from oak limbs.</title>
        <authorList>
            <person name="Navarro D."/>
            <person name="Drula E."/>
            <person name="Chaduli D."/>
            <person name="Cazenave R."/>
            <person name="Ahrendt S."/>
            <person name="Wang J."/>
            <person name="Lipzen A."/>
            <person name="Daum C."/>
            <person name="Barry K."/>
            <person name="Grigoriev I.V."/>
            <person name="Favel A."/>
            <person name="Rosso M.N."/>
            <person name="Martin F."/>
        </authorList>
    </citation>
    <scope>NUCLEOTIDE SEQUENCE [LARGE SCALE GENOMIC DNA]</scope>
    <source>
        <strain evidence="3 4">CIRM-BRFM 2984</strain>
    </source>
</reference>
<evidence type="ECO:0000313" key="4">
    <source>
        <dbReference type="Proteomes" id="UP001362999"/>
    </source>
</evidence>
<dbReference type="Pfam" id="PF14021">
    <property type="entry name" value="TNT"/>
    <property type="match status" value="1"/>
</dbReference>
<feature type="chain" id="PRO_5043821860" description="TNT domain-containing protein" evidence="1">
    <location>
        <begin position="18"/>
        <end position="212"/>
    </location>
</feature>
<feature type="domain" description="TNT" evidence="2">
    <location>
        <begin position="110"/>
        <end position="209"/>
    </location>
</feature>
<sequence length="212" mass="23633">MLHLYTLLLESWLPILSMLAGPALVSTPLTERCTCRGAIFSNIRYLCGDWRLGPAILPSGPPFNILLANYERLAGLCPDEFLRRYTNRTNGDFLWPPYEGFHPTSSPHSLEPGTLLDRFGNEGGRYLSPANTPFAHRALPPASLNRLENGQDSNDSGGTASYYLYRVERRFTVLTGIIAPWFEQRGAGTQYLTPRNVGALVEEGFLSRVLLD</sequence>
<proteinExistence type="predicted"/>
<dbReference type="PANTHER" id="PTHR42059">
    <property type="entry name" value="TNT DOMAIN-CONTAINING PROTEIN"/>
    <property type="match status" value="1"/>
</dbReference>
<dbReference type="EMBL" id="JAWWNJ010000016">
    <property type="protein sequence ID" value="KAK7039347.1"/>
    <property type="molecule type" value="Genomic_DNA"/>
</dbReference>
<evidence type="ECO:0000259" key="2">
    <source>
        <dbReference type="Pfam" id="PF14021"/>
    </source>
</evidence>
<gene>
    <name evidence="3" type="ORF">R3P38DRAFT_2769483</name>
</gene>
<feature type="signal peptide" evidence="1">
    <location>
        <begin position="1"/>
        <end position="17"/>
    </location>
</feature>
<organism evidence="3 4">
    <name type="scientific">Favolaschia claudopus</name>
    <dbReference type="NCBI Taxonomy" id="2862362"/>
    <lineage>
        <taxon>Eukaryota</taxon>
        <taxon>Fungi</taxon>
        <taxon>Dikarya</taxon>
        <taxon>Basidiomycota</taxon>
        <taxon>Agaricomycotina</taxon>
        <taxon>Agaricomycetes</taxon>
        <taxon>Agaricomycetidae</taxon>
        <taxon>Agaricales</taxon>
        <taxon>Marasmiineae</taxon>
        <taxon>Mycenaceae</taxon>
        <taxon>Favolaschia</taxon>
    </lineage>
</organism>
<keyword evidence="1" id="KW-0732">Signal</keyword>
<name>A0AAW0CLF2_9AGAR</name>
<dbReference type="Proteomes" id="UP001362999">
    <property type="component" value="Unassembled WGS sequence"/>
</dbReference>
<dbReference type="PANTHER" id="PTHR42059:SF1">
    <property type="entry name" value="TNT DOMAIN-CONTAINING PROTEIN"/>
    <property type="match status" value="1"/>
</dbReference>